<feature type="compositionally biased region" description="Low complexity" evidence="2">
    <location>
        <begin position="179"/>
        <end position="190"/>
    </location>
</feature>
<feature type="non-terminal residue" evidence="4">
    <location>
        <position position="241"/>
    </location>
</feature>
<keyword evidence="1" id="KW-0479">Metal-binding</keyword>
<name>A0AA39UBL1_9AGAR</name>
<dbReference type="EMBL" id="JAUEPR010000020">
    <property type="protein sequence ID" value="KAK0476354.1"/>
    <property type="molecule type" value="Genomic_DNA"/>
</dbReference>
<organism evidence="4 5">
    <name type="scientific">Armillaria novae-zelandiae</name>
    <dbReference type="NCBI Taxonomy" id="153914"/>
    <lineage>
        <taxon>Eukaryota</taxon>
        <taxon>Fungi</taxon>
        <taxon>Dikarya</taxon>
        <taxon>Basidiomycota</taxon>
        <taxon>Agaricomycotina</taxon>
        <taxon>Agaricomycetes</taxon>
        <taxon>Agaricomycetidae</taxon>
        <taxon>Agaricales</taxon>
        <taxon>Marasmiineae</taxon>
        <taxon>Physalacriaceae</taxon>
        <taxon>Armillaria</taxon>
    </lineage>
</organism>
<dbReference type="GO" id="GO:0008270">
    <property type="term" value="F:zinc ion binding"/>
    <property type="evidence" value="ECO:0007669"/>
    <property type="project" value="UniProtKB-KW"/>
</dbReference>
<feature type="compositionally biased region" description="Polar residues" evidence="2">
    <location>
        <begin position="206"/>
        <end position="215"/>
    </location>
</feature>
<keyword evidence="1" id="KW-0862">Zinc</keyword>
<dbReference type="AlphaFoldDB" id="A0AA39UBL1"/>
<keyword evidence="1" id="KW-0863">Zinc-finger</keyword>
<dbReference type="Proteomes" id="UP001175227">
    <property type="component" value="Unassembled WGS sequence"/>
</dbReference>
<evidence type="ECO:0000313" key="4">
    <source>
        <dbReference type="EMBL" id="KAK0476354.1"/>
    </source>
</evidence>
<proteinExistence type="predicted"/>
<evidence type="ECO:0000256" key="2">
    <source>
        <dbReference type="SAM" id="MobiDB-lite"/>
    </source>
</evidence>
<dbReference type="Gene3D" id="3.30.160.60">
    <property type="entry name" value="Classic Zinc Finger"/>
    <property type="match status" value="1"/>
</dbReference>
<evidence type="ECO:0000313" key="5">
    <source>
        <dbReference type="Proteomes" id="UP001175227"/>
    </source>
</evidence>
<evidence type="ECO:0000259" key="3">
    <source>
        <dbReference type="PROSITE" id="PS50157"/>
    </source>
</evidence>
<dbReference type="PROSITE" id="PS50157">
    <property type="entry name" value="ZINC_FINGER_C2H2_2"/>
    <property type="match status" value="1"/>
</dbReference>
<reference evidence="4" key="1">
    <citation type="submission" date="2023-06" db="EMBL/GenBank/DDBJ databases">
        <authorList>
            <consortium name="Lawrence Berkeley National Laboratory"/>
            <person name="Ahrendt S."/>
            <person name="Sahu N."/>
            <person name="Indic B."/>
            <person name="Wong-Bajracharya J."/>
            <person name="Merenyi Z."/>
            <person name="Ke H.-M."/>
            <person name="Monk M."/>
            <person name="Kocsube S."/>
            <person name="Drula E."/>
            <person name="Lipzen A."/>
            <person name="Balint B."/>
            <person name="Henrissat B."/>
            <person name="Andreopoulos B."/>
            <person name="Martin F.M."/>
            <person name="Harder C.B."/>
            <person name="Rigling D."/>
            <person name="Ford K.L."/>
            <person name="Foster G.D."/>
            <person name="Pangilinan J."/>
            <person name="Papanicolaou A."/>
            <person name="Barry K."/>
            <person name="LaButti K."/>
            <person name="Viragh M."/>
            <person name="Koriabine M."/>
            <person name="Yan M."/>
            <person name="Riley R."/>
            <person name="Champramary S."/>
            <person name="Plett K.L."/>
            <person name="Tsai I.J."/>
            <person name="Slot J."/>
            <person name="Sipos G."/>
            <person name="Plett J."/>
            <person name="Nagy L.G."/>
            <person name="Grigoriev I.V."/>
        </authorList>
    </citation>
    <scope>NUCLEOTIDE SEQUENCE</scope>
    <source>
        <strain evidence="4">ICMP 16352</strain>
    </source>
</reference>
<feature type="domain" description="C2H2-type" evidence="3">
    <location>
        <begin position="59"/>
        <end position="92"/>
    </location>
</feature>
<comment type="caution">
    <text evidence="4">The sequence shown here is derived from an EMBL/GenBank/DDBJ whole genome shotgun (WGS) entry which is preliminary data.</text>
</comment>
<protein>
    <recommendedName>
        <fullName evidence="3">C2H2-type domain-containing protein</fullName>
    </recommendedName>
</protein>
<dbReference type="InterPro" id="IPR013087">
    <property type="entry name" value="Znf_C2H2_type"/>
</dbReference>
<sequence>MVYDQDAALEKAQSWVLYFQLRLLSFKAFLQLASVQESPPEKFPVNMVRRDPPNPPLHFKCDYLDDVKPCKWSFKTEHDLHRHQLIHLEGDAREEQLYHCPLGTGCRMRFNSLQLPNLRAHIKTVHRDIKHLICQVCRPFVFIADPVAFARHQAEAHDSDGPQSTRPIPRVNPIPAAPAPSSSVISQSIAPREDHLGATGGPTSHPALSNSSKAPSQLLHCAHHTATPRKSGPRSSSTPLL</sequence>
<accession>A0AA39UBL1</accession>
<gene>
    <name evidence="4" type="ORF">IW261DRAFT_1594996</name>
</gene>
<keyword evidence="5" id="KW-1185">Reference proteome</keyword>
<evidence type="ECO:0000256" key="1">
    <source>
        <dbReference type="PROSITE-ProRule" id="PRU00042"/>
    </source>
</evidence>
<feature type="region of interest" description="Disordered" evidence="2">
    <location>
        <begin position="154"/>
        <end position="241"/>
    </location>
</feature>